<dbReference type="PROSITE" id="PS51253">
    <property type="entry name" value="HTH_CENPB"/>
    <property type="match status" value="1"/>
</dbReference>
<keyword evidence="1" id="KW-0238">DNA-binding</keyword>
<accession>A0A6P7U1A6</accession>
<dbReference type="Pfam" id="PF03184">
    <property type="entry name" value="DDE_1"/>
    <property type="match status" value="1"/>
</dbReference>
<dbReference type="InterPro" id="IPR004875">
    <property type="entry name" value="DDE_SF_endonuclease_dom"/>
</dbReference>
<evidence type="ECO:0000259" key="2">
    <source>
        <dbReference type="PROSITE" id="PS51253"/>
    </source>
</evidence>
<dbReference type="PANTHER" id="PTHR19303">
    <property type="entry name" value="TRANSPOSON"/>
    <property type="match status" value="1"/>
</dbReference>
<dbReference type="InterPro" id="IPR050863">
    <property type="entry name" value="CenT-Element_Derived"/>
</dbReference>
<dbReference type="PANTHER" id="PTHR19303:SF73">
    <property type="entry name" value="PROTEIN PDC2"/>
    <property type="match status" value="1"/>
</dbReference>
<dbReference type="Pfam" id="PF03221">
    <property type="entry name" value="HTH_Tnp_Tc5"/>
    <property type="match status" value="1"/>
</dbReference>
<dbReference type="Proteomes" id="UP000515154">
    <property type="component" value="Unplaced"/>
</dbReference>
<evidence type="ECO:0000313" key="3">
    <source>
        <dbReference type="Proteomes" id="UP000515154"/>
    </source>
</evidence>
<evidence type="ECO:0000256" key="1">
    <source>
        <dbReference type="ARBA" id="ARBA00023125"/>
    </source>
</evidence>
<proteinExistence type="predicted"/>
<dbReference type="GO" id="GO:0003677">
    <property type="term" value="F:DNA binding"/>
    <property type="evidence" value="ECO:0007669"/>
    <property type="project" value="UniProtKB-KW"/>
</dbReference>
<dbReference type="InterPro" id="IPR009057">
    <property type="entry name" value="Homeodomain-like_sf"/>
</dbReference>
<protein>
    <submittedName>
        <fullName evidence="4">Tigger transposable element-derived protein 4-like</fullName>
    </submittedName>
</protein>
<dbReference type="RefSeq" id="XP_029657728.1">
    <property type="nucleotide sequence ID" value="XM_029801868.1"/>
</dbReference>
<dbReference type="SUPFAM" id="SSF46689">
    <property type="entry name" value="Homeodomain-like"/>
    <property type="match status" value="1"/>
</dbReference>
<sequence>MKKKRKTYQIQQKLEVIDFKNNNPAVTQENLAQRFNMPIGVINSTLKKMQLYGSRRHKQKKNITFKSCTDKIYEPLYAWIQNKRFCNHTITNVMVREMALKIAQRFYIENFKASHPWISRFKKEYKIKTLTISGEQLVDPVLLIDSYERFAAMLKKYGSKNFYNCDETALFFKCTPKKTLVLDSESRASGKFSKERITLLLCTNMEGDKEHPLVIGKFKNPHGFKNINMNNLGIQYANSNKSWMTSLIFKNWVERLNSKMSVENRKILLLLDNAPVHYFDGEFSNIELYFLPPKKHLRFNQLIKGLCIHLNRCIKKE</sequence>
<dbReference type="InterPro" id="IPR006600">
    <property type="entry name" value="HTH_CenpB_DNA-bd_dom"/>
</dbReference>
<gene>
    <name evidence="4" type="primary">LOC115231998</name>
</gene>
<feature type="domain" description="HTH CENPB-type" evidence="2">
    <location>
        <begin position="60"/>
        <end position="131"/>
    </location>
</feature>
<keyword evidence="3" id="KW-1185">Reference proteome</keyword>
<dbReference type="SMART" id="SM00674">
    <property type="entry name" value="CENPB"/>
    <property type="match status" value="1"/>
</dbReference>
<evidence type="ECO:0000313" key="4">
    <source>
        <dbReference type="RefSeq" id="XP_029657728.1"/>
    </source>
</evidence>
<name>A0A6P7U1A6_9MOLL</name>
<reference evidence="4" key="1">
    <citation type="submission" date="2025-08" db="UniProtKB">
        <authorList>
            <consortium name="RefSeq"/>
        </authorList>
    </citation>
    <scope>IDENTIFICATION</scope>
</reference>
<dbReference type="KEGG" id="osn:115231998"/>
<dbReference type="GO" id="GO:0005634">
    <property type="term" value="C:nucleus"/>
    <property type="evidence" value="ECO:0007669"/>
    <property type="project" value="TreeGrafter"/>
</dbReference>
<organism evidence="3 4">
    <name type="scientific">Octopus sinensis</name>
    <name type="common">East Asian common octopus</name>
    <dbReference type="NCBI Taxonomy" id="2607531"/>
    <lineage>
        <taxon>Eukaryota</taxon>
        <taxon>Metazoa</taxon>
        <taxon>Spiralia</taxon>
        <taxon>Lophotrochozoa</taxon>
        <taxon>Mollusca</taxon>
        <taxon>Cephalopoda</taxon>
        <taxon>Coleoidea</taxon>
        <taxon>Octopodiformes</taxon>
        <taxon>Octopoda</taxon>
        <taxon>Incirrata</taxon>
        <taxon>Octopodidae</taxon>
        <taxon>Octopus</taxon>
    </lineage>
</organism>
<dbReference type="Gene3D" id="1.10.10.60">
    <property type="entry name" value="Homeodomain-like"/>
    <property type="match status" value="2"/>
</dbReference>
<dbReference type="AlphaFoldDB" id="A0A6P7U1A6"/>